<reference evidence="2 3" key="1">
    <citation type="submission" date="2016-11" db="EMBL/GenBank/DDBJ databases">
        <title>Paenibacillus species isolates.</title>
        <authorList>
            <person name="Beno S.M."/>
        </authorList>
    </citation>
    <scope>NUCLEOTIDE SEQUENCE [LARGE SCALE GENOMIC DNA]</scope>
    <source>
        <strain evidence="2 3">FSL R5-0378</strain>
    </source>
</reference>
<dbReference type="Proteomes" id="UP000187172">
    <property type="component" value="Unassembled WGS sequence"/>
</dbReference>
<evidence type="ECO:0000256" key="1">
    <source>
        <dbReference type="SAM" id="Phobius"/>
    </source>
</evidence>
<comment type="caution">
    <text evidence="2">The sequence shown here is derived from an EMBL/GenBank/DDBJ whole genome shotgun (WGS) entry which is preliminary data.</text>
</comment>
<feature type="transmembrane region" description="Helical" evidence="1">
    <location>
        <begin position="12"/>
        <end position="31"/>
    </location>
</feature>
<dbReference type="EMBL" id="MRTP01000014">
    <property type="protein sequence ID" value="OMF49464.1"/>
    <property type="molecule type" value="Genomic_DNA"/>
</dbReference>
<evidence type="ECO:0000313" key="3">
    <source>
        <dbReference type="Proteomes" id="UP000187172"/>
    </source>
</evidence>
<keyword evidence="1" id="KW-0812">Transmembrane</keyword>
<feature type="transmembrane region" description="Helical" evidence="1">
    <location>
        <begin position="51"/>
        <end position="74"/>
    </location>
</feature>
<proteinExistence type="predicted"/>
<protein>
    <submittedName>
        <fullName evidence="2">Uncharacterized protein</fullName>
    </submittedName>
</protein>
<evidence type="ECO:0000313" key="2">
    <source>
        <dbReference type="EMBL" id="OMF49464.1"/>
    </source>
</evidence>
<keyword evidence="3" id="KW-1185">Reference proteome</keyword>
<feature type="transmembrane region" description="Helical" evidence="1">
    <location>
        <begin position="206"/>
        <end position="225"/>
    </location>
</feature>
<keyword evidence="1" id="KW-0472">Membrane</keyword>
<name>A0A1R1ECC1_9BACL</name>
<feature type="transmembrane region" description="Helical" evidence="1">
    <location>
        <begin position="128"/>
        <end position="149"/>
    </location>
</feature>
<gene>
    <name evidence="2" type="ORF">BK138_30200</name>
</gene>
<organism evidence="2 3">
    <name type="scientific">Paenibacillus rhizosphaerae</name>
    <dbReference type="NCBI Taxonomy" id="297318"/>
    <lineage>
        <taxon>Bacteria</taxon>
        <taxon>Bacillati</taxon>
        <taxon>Bacillota</taxon>
        <taxon>Bacilli</taxon>
        <taxon>Bacillales</taxon>
        <taxon>Paenibacillaceae</taxon>
        <taxon>Paenibacillus</taxon>
    </lineage>
</organism>
<accession>A0A1R1ECC1</accession>
<sequence>MKETVKEKPLSVIILTIILTIAINKLVNRILTQEVILEEGLYSSRTIHFSLGSYGVIFAIPAGFISILVVKFFMNKIKRQSNSFANEKTFKWYSIYGTICGYIILFLLLNLTNTYASQMMVTHVWDSFLYLAVLFVIPIVFAVISAKLINKVMIHMTNTNRRLIEEIETGRYDGEFQSNRNKTRVLKLLKKGEVSTIKGGLLRLKILDLLLMVGGTIIFIPLLLINKFTPKLEKRNYATGWNNGLSELHQERKRLKSQAYDTAEQKRKQANFSKRMFIKQANYNARYSKTEWNRAVRDEREYKEAKRDADSL</sequence>
<feature type="transmembrane region" description="Helical" evidence="1">
    <location>
        <begin position="95"/>
        <end position="116"/>
    </location>
</feature>
<dbReference type="AlphaFoldDB" id="A0A1R1ECC1"/>
<keyword evidence="1" id="KW-1133">Transmembrane helix</keyword>